<dbReference type="EMBL" id="QXQB01000007">
    <property type="protein sequence ID" value="RJX37101.1"/>
    <property type="molecule type" value="Genomic_DNA"/>
</dbReference>
<dbReference type="GO" id="GO:0032259">
    <property type="term" value="P:methylation"/>
    <property type="evidence" value="ECO:0007669"/>
    <property type="project" value="UniProtKB-KW"/>
</dbReference>
<gene>
    <name evidence="1" type="ORF">D3P09_24635</name>
</gene>
<name>A0A3A6PL52_9BACL</name>
<dbReference type="Pfam" id="PF13489">
    <property type="entry name" value="Methyltransf_23"/>
    <property type="match status" value="1"/>
</dbReference>
<dbReference type="AlphaFoldDB" id="A0A3A6PL52"/>
<comment type="caution">
    <text evidence="1">The sequence shown here is derived from an EMBL/GenBank/DDBJ whole genome shotgun (WGS) entry which is preliminary data.</text>
</comment>
<keyword evidence="1" id="KW-0808">Transferase</keyword>
<dbReference type="GO" id="GO:0008168">
    <property type="term" value="F:methyltransferase activity"/>
    <property type="evidence" value="ECO:0007669"/>
    <property type="project" value="UniProtKB-KW"/>
</dbReference>
<organism evidence="1 2">
    <name type="scientific">Paenibacillus pinisoli</name>
    <dbReference type="NCBI Taxonomy" id="1276110"/>
    <lineage>
        <taxon>Bacteria</taxon>
        <taxon>Bacillati</taxon>
        <taxon>Bacillota</taxon>
        <taxon>Bacilli</taxon>
        <taxon>Bacillales</taxon>
        <taxon>Paenibacillaceae</taxon>
        <taxon>Paenibacillus</taxon>
    </lineage>
</organism>
<evidence type="ECO:0000313" key="1">
    <source>
        <dbReference type="EMBL" id="RJX37101.1"/>
    </source>
</evidence>
<dbReference type="SUPFAM" id="SSF53335">
    <property type="entry name" value="S-adenosyl-L-methionine-dependent methyltransferases"/>
    <property type="match status" value="1"/>
</dbReference>
<keyword evidence="2" id="KW-1185">Reference proteome</keyword>
<proteinExistence type="predicted"/>
<protein>
    <submittedName>
        <fullName evidence="1">Class I SAM-dependent methyltransferase</fullName>
    </submittedName>
</protein>
<reference evidence="1 2" key="1">
    <citation type="submission" date="2018-09" db="EMBL/GenBank/DDBJ databases">
        <title>Paenibacillus aracenensis nov. sp. isolated from a cave in southern Spain.</title>
        <authorList>
            <person name="Jurado V."/>
            <person name="Gutierrez-Patricio S."/>
            <person name="Gonzalez-Pimentel J.L."/>
            <person name="Miller A.Z."/>
            <person name="Laiz L."/>
            <person name="Saiz-Jimenez C."/>
        </authorList>
    </citation>
    <scope>NUCLEOTIDE SEQUENCE [LARGE SCALE GENOMIC DNA]</scope>
    <source>
        <strain evidence="1 2">JCM 19203</strain>
    </source>
</reference>
<dbReference type="PANTHER" id="PTHR43861">
    <property type="entry name" value="TRANS-ACONITATE 2-METHYLTRANSFERASE-RELATED"/>
    <property type="match status" value="1"/>
</dbReference>
<accession>A0A3A6PL52</accession>
<dbReference type="Proteomes" id="UP000267798">
    <property type="component" value="Unassembled WGS sequence"/>
</dbReference>
<sequence>MHSKWFIGTLLQDLSFRPFYFTILCITKFLKNCFVSVLAITAASTCNRHSSKEGAAKVSKSERFWDKTASKYDQIEMKDAQIYNTIINRTKTYLKPSDIVMDYGCGTGLIANEIADSVQVLHAIDLSANMVEIAGKKALERSIANISYAHTTIFDERYKKGSFDAILAFHILHLLEDEGAELQRIHELLKPGALFISATPCVGEKRLLKGLLSVAGKAGLMPAIQAFKSSQLVENMKKANFSLMEADCLNLSSQEYFIVARKG</sequence>
<dbReference type="Gene3D" id="3.40.50.150">
    <property type="entry name" value="Vaccinia Virus protein VP39"/>
    <property type="match status" value="1"/>
</dbReference>
<keyword evidence="1" id="KW-0489">Methyltransferase</keyword>
<dbReference type="CDD" id="cd02440">
    <property type="entry name" value="AdoMet_MTases"/>
    <property type="match status" value="1"/>
</dbReference>
<dbReference type="OrthoDB" id="9791837at2"/>
<evidence type="ECO:0000313" key="2">
    <source>
        <dbReference type="Proteomes" id="UP000267798"/>
    </source>
</evidence>
<dbReference type="InterPro" id="IPR029063">
    <property type="entry name" value="SAM-dependent_MTases_sf"/>
</dbReference>